<name>A0A563VRP1_9CYAN</name>
<dbReference type="EMBL" id="CAACVJ010000146">
    <property type="protein sequence ID" value="VEP13947.1"/>
    <property type="molecule type" value="Genomic_DNA"/>
</dbReference>
<protein>
    <submittedName>
        <fullName evidence="1">Keto-hydroxyglutarate-aldolase/keto-deoxy-phosphogluconate aldolase (Modular protein)</fullName>
        <ecNumber evidence="1">4.1.2.14</ecNumber>
    </submittedName>
</protein>
<evidence type="ECO:0000313" key="2">
    <source>
        <dbReference type="Proteomes" id="UP000320055"/>
    </source>
</evidence>
<proteinExistence type="predicted"/>
<sequence length="120" mass="13148">MNANYWKLLSIIIIAVLCLAIPICLSKNVSSQNLLLIQSTEMSEVKISVSVDDAHLTQMQQISQQLQSSGMNIEQTLSSIGVICGSIQPDRLNSLYQVEGVKNIESQQGYQLAPPDSNVQ</sequence>
<dbReference type="GO" id="GO:0008675">
    <property type="term" value="F:2-dehydro-3-deoxy-phosphogluconate aldolase activity"/>
    <property type="evidence" value="ECO:0007669"/>
    <property type="project" value="UniProtKB-EC"/>
</dbReference>
<gene>
    <name evidence="1" type="ORF">H1P_230011</name>
</gene>
<dbReference type="EC" id="4.1.2.14" evidence="1"/>
<dbReference type="AlphaFoldDB" id="A0A563VRP1"/>
<reference evidence="1 2" key="1">
    <citation type="submission" date="2019-01" db="EMBL/GenBank/DDBJ databases">
        <authorList>
            <person name="Brito A."/>
        </authorList>
    </citation>
    <scope>NUCLEOTIDE SEQUENCE [LARGE SCALE GENOMIC DNA]</scope>
    <source>
        <strain evidence="1">1</strain>
    </source>
</reference>
<keyword evidence="2" id="KW-1185">Reference proteome</keyword>
<dbReference type="Proteomes" id="UP000320055">
    <property type="component" value="Unassembled WGS sequence"/>
</dbReference>
<accession>A0A563VRP1</accession>
<evidence type="ECO:0000313" key="1">
    <source>
        <dbReference type="EMBL" id="VEP13947.1"/>
    </source>
</evidence>
<keyword evidence="1" id="KW-0456">Lyase</keyword>
<organism evidence="1 2">
    <name type="scientific">Hyella patelloides LEGE 07179</name>
    <dbReference type="NCBI Taxonomy" id="945734"/>
    <lineage>
        <taxon>Bacteria</taxon>
        <taxon>Bacillati</taxon>
        <taxon>Cyanobacteriota</taxon>
        <taxon>Cyanophyceae</taxon>
        <taxon>Pleurocapsales</taxon>
        <taxon>Hyellaceae</taxon>
        <taxon>Hyella</taxon>
    </lineage>
</organism>